<reference evidence="2 3" key="1">
    <citation type="submission" date="2018-06" db="EMBL/GenBank/DDBJ databases">
        <title>Comparative genomics of Bradyrhizobium nodulating Arachidis hypogaea.</title>
        <authorList>
            <person name="Li Y."/>
        </authorList>
    </citation>
    <scope>NUCLEOTIDE SEQUENCE [LARGE SCALE GENOMIC DNA]</scope>
    <source>
        <strain evidence="2 3">CCBAU 051107</strain>
    </source>
</reference>
<dbReference type="EMBL" id="CP030050">
    <property type="protein sequence ID" value="QOZ65891.1"/>
    <property type="molecule type" value="Genomic_DNA"/>
</dbReference>
<dbReference type="Pfam" id="PF21834">
    <property type="entry name" value="DUF6894"/>
    <property type="match status" value="1"/>
</dbReference>
<dbReference type="RefSeq" id="WP_092219594.1">
    <property type="nucleotide sequence ID" value="NZ_CP030050.1"/>
</dbReference>
<dbReference type="KEGG" id="barh:WN72_05250"/>
<organism evidence="2 3">
    <name type="scientific">Bradyrhizobium arachidis</name>
    <dbReference type="NCBI Taxonomy" id="858423"/>
    <lineage>
        <taxon>Bacteria</taxon>
        <taxon>Pseudomonadati</taxon>
        <taxon>Pseudomonadota</taxon>
        <taxon>Alphaproteobacteria</taxon>
        <taxon>Hyphomicrobiales</taxon>
        <taxon>Nitrobacteraceae</taxon>
        <taxon>Bradyrhizobium</taxon>
    </lineage>
</organism>
<feature type="domain" description="DUF6894" evidence="1">
    <location>
        <begin position="2"/>
        <end position="65"/>
    </location>
</feature>
<accession>A0AAE7TFP1</accession>
<sequence>MRFYFDYQDFAGTIRDDDGEELSDLAAARDAAMRYLAEGIRDHSPWGLTDKLSVEVRSKEALIMTVSATIEVVAAPSDGKSGTLS</sequence>
<gene>
    <name evidence="2" type="ORF">WN72_05250</name>
</gene>
<evidence type="ECO:0000313" key="2">
    <source>
        <dbReference type="EMBL" id="QOZ65891.1"/>
    </source>
</evidence>
<evidence type="ECO:0000259" key="1">
    <source>
        <dbReference type="Pfam" id="PF21834"/>
    </source>
</evidence>
<name>A0AAE7TFP1_9BRAD</name>
<dbReference type="Proteomes" id="UP000594015">
    <property type="component" value="Chromosome"/>
</dbReference>
<dbReference type="AlphaFoldDB" id="A0AAE7TFP1"/>
<dbReference type="InterPro" id="IPR054189">
    <property type="entry name" value="DUF6894"/>
</dbReference>
<protein>
    <recommendedName>
        <fullName evidence="1">DUF6894 domain-containing protein</fullName>
    </recommendedName>
</protein>
<evidence type="ECO:0000313" key="3">
    <source>
        <dbReference type="Proteomes" id="UP000594015"/>
    </source>
</evidence>
<proteinExistence type="predicted"/>